<gene>
    <name evidence="3" type="ORF">GCM10007096_08320</name>
</gene>
<keyword evidence="1" id="KW-0378">Hydrolase</keyword>
<dbReference type="SUPFAM" id="SSF55811">
    <property type="entry name" value="Nudix"/>
    <property type="match status" value="1"/>
</dbReference>
<dbReference type="InterPro" id="IPR000086">
    <property type="entry name" value="NUDIX_hydrolase_dom"/>
</dbReference>
<dbReference type="InterPro" id="IPR043519">
    <property type="entry name" value="NT_sf"/>
</dbReference>
<dbReference type="Pfam" id="PF00293">
    <property type="entry name" value="NUDIX"/>
    <property type="match status" value="1"/>
</dbReference>
<dbReference type="InterPro" id="IPR007344">
    <property type="entry name" value="GrpB/CoaE"/>
</dbReference>
<evidence type="ECO:0000259" key="2">
    <source>
        <dbReference type="PROSITE" id="PS51462"/>
    </source>
</evidence>
<dbReference type="PROSITE" id="PS00893">
    <property type="entry name" value="NUDIX_BOX"/>
    <property type="match status" value="1"/>
</dbReference>
<dbReference type="PANTHER" id="PTHR34822">
    <property type="entry name" value="GRPB DOMAIN PROTEIN (AFU_ORTHOLOGUE AFUA_1G01530)"/>
    <property type="match status" value="1"/>
</dbReference>
<evidence type="ECO:0000256" key="1">
    <source>
        <dbReference type="ARBA" id="ARBA00022801"/>
    </source>
</evidence>
<dbReference type="RefSeq" id="WP_188496139.1">
    <property type="nucleotide sequence ID" value="NZ_BMFV01000004.1"/>
</dbReference>
<sequence length="298" mass="34501">MARIGVQKVAAYILRENHRGVDELLVFAHKGFSKVPLQVPGGTVEPHEELETAVNREIFEESGLKNLEYRKKLGSTIYFRSDLKQHVQRHDFLFRAPRETRDHWEHTVSGHGEDEGMTFFYQWFGAKEVLKIHSDFHLFLNDKKIPSLFPKTALLGLGQKEIALLSHTALWEQQFKKDKEEIERTVHPLTPKIEHIGSTAIPNIPAKPIIDIGIGVENSMEAEQMVHALQILGYDSKGEYGIEGRRYYLTKGPDTHRTHHIHMFQYDHPEWKKHLLFRDYLRSHREAAEAYARAAGIQ</sequence>
<dbReference type="PROSITE" id="PS51462">
    <property type="entry name" value="NUDIX"/>
    <property type="match status" value="1"/>
</dbReference>
<proteinExistence type="predicted"/>
<reference evidence="3" key="2">
    <citation type="submission" date="2020-09" db="EMBL/GenBank/DDBJ databases">
        <authorList>
            <person name="Sun Q."/>
            <person name="Zhou Y."/>
        </authorList>
    </citation>
    <scope>NUCLEOTIDE SEQUENCE</scope>
    <source>
        <strain evidence="3">CGMCC 1.12777</strain>
    </source>
</reference>
<accession>A0A8J2ZTV9</accession>
<dbReference type="Pfam" id="PF04229">
    <property type="entry name" value="GrpB"/>
    <property type="match status" value="1"/>
</dbReference>
<dbReference type="AlphaFoldDB" id="A0A8J2ZTV9"/>
<keyword evidence="4" id="KW-1185">Reference proteome</keyword>
<dbReference type="InterPro" id="IPR020084">
    <property type="entry name" value="NUDIX_hydrolase_CS"/>
</dbReference>
<evidence type="ECO:0000313" key="3">
    <source>
        <dbReference type="EMBL" id="GGH77029.1"/>
    </source>
</evidence>
<evidence type="ECO:0000313" key="4">
    <source>
        <dbReference type="Proteomes" id="UP000656813"/>
    </source>
</evidence>
<name>A0A8J2ZTV9_9BACL</name>
<reference evidence="3" key="1">
    <citation type="journal article" date="2014" name="Int. J. Syst. Evol. Microbiol.">
        <title>Complete genome sequence of Corynebacterium casei LMG S-19264T (=DSM 44701T), isolated from a smear-ripened cheese.</title>
        <authorList>
            <consortium name="US DOE Joint Genome Institute (JGI-PGF)"/>
            <person name="Walter F."/>
            <person name="Albersmeier A."/>
            <person name="Kalinowski J."/>
            <person name="Ruckert C."/>
        </authorList>
    </citation>
    <scope>NUCLEOTIDE SEQUENCE</scope>
    <source>
        <strain evidence="3">CGMCC 1.12777</strain>
    </source>
</reference>
<dbReference type="PANTHER" id="PTHR34822:SF1">
    <property type="entry name" value="GRPB FAMILY PROTEIN"/>
    <property type="match status" value="1"/>
</dbReference>
<dbReference type="Proteomes" id="UP000656813">
    <property type="component" value="Unassembled WGS sequence"/>
</dbReference>
<comment type="caution">
    <text evidence="3">The sequence shown here is derived from an EMBL/GenBank/DDBJ whole genome shotgun (WGS) entry which is preliminary data.</text>
</comment>
<organism evidence="3 4">
    <name type="scientific">Pullulanibacillus pueri</name>
    <dbReference type="NCBI Taxonomy" id="1437324"/>
    <lineage>
        <taxon>Bacteria</taxon>
        <taxon>Bacillati</taxon>
        <taxon>Bacillota</taxon>
        <taxon>Bacilli</taxon>
        <taxon>Bacillales</taxon>
        <taxon>Sporolactobacillaceae</taxon>
        <taxon>Pullulanibacillus</taxon>
    </lineage>
</organism>
<dbReference type="Gene3D" id="3.90.79.10">
    <property type="entry name" value="Nucleoside Triphosphate Pyrophosphohydrolase"/>
    <property type="match status" value="1"/>
</dbReference>
<protein>
    <recommendedName>
        <fullName evidence="2">Nudix hydrolase domain-containing protein</fullName>
    </recommendedName>
</protein>
<dbReference type="Gene3D" id="3.30.460.10">
    <property type="entry name" value="Beta Polymerase, domain 2"/>
    <property type="match status" value="1"/>
</dbReference>
<feature type="domain" description="Nudix hydrolase" evidence="2">
    <location>
        <begin position="4"/>
        <end position="149"/>
    </location>
</feature>
<dbReference type="InterPro" id="IPR015797">
    <property type="entry name" value="NUDIX_hydrolase-like_dom_sf"/>
</dbReference>
<dbReference type="GO" id="GO:0016787">
    <property type="term" value="F:hydrolase activity"/>
    <property type="evidence" value="ECO:0007669"/>
    <property type="project" value="UniProtKB-KW"/>
</dbReference>
<dbReference type="SUPFAM" id="SSF81301">
    <property type="entry name" value="Nucleotidyltransferase"/>
    <property type="match status" value="1"/>
</dbReference>
<dbReference type="EMBL" id="BMFV01000004">
    <property type="protein sequence ID" value="GGH77029.1"/>
    <property type="molecule type" value="Genomic_DNA"/>
</dbReference>